<feature type="repeat" description="TPR" evidence="7">
    <location>
        <begin position="160"/>
        <end position="193"/>
    </location>
</feature>
<comment type="catalytic activity">
    <reaction evidence="1">
        <text>ATP + protein L-histidine = ADP + protein N-phospho-L-histidine.</text>
        <dbReference type="EC" id="2.7.13.3"/>
    </reaction>
</comment>
<keyword evidence="8" id="KW-0812">Transmembrane</keyword>
<dbReference type="Pfam" id="PF00512">
    <property type="entry name" value="HisKA"/>
    <property type="match status" value="1"/>
</dbReference>
<feature type="domain" description="Histidine kinase" evidence="9">
    <location>
        <begin position="450"/>
        <end position="668"/>
    </location>
</feature>
<dbReference type="PROSITE" id="PS50005">
    <property type="entry name" value="TPR"/>
    <property type="match status" value="5"/>
</dbReference>
<dbReference type="Proteomes" id="UP001403385">
    <property type="component" value="Unassembled WGS sequence"/>
</dbReference>
<dbReference type="PRINTS" id="PR00344">
    <property type="entry name" value="BCTRLSENSOR"/>
</dbReference>
<feature type="repeat" description="TPR" evidence="7">
    <location>
        <begin position="81"/>
        <end position="114"/>
    </location>
</feature>
<keyword evidence="11" id="KW-1185">Reference proteome</keyword>
<name>A0AAW9S6Z8_9BACT</name>
<keyword evidence="6" id="KW-0902">Two-component regulatory system</keyword>
<keyword evidence="8" id="KW-0472">Membrane</keyword>
<evidence type="ECO:0000256" key="1">
    <source>
        <dbReference type="ARBA" id="ARBA00000085"/>
    </source>
</evidence>
<gene>
    <name evidence="10" type="ORF">AAG747_12795</name>
</gene>
<dbReference type="InterPro" id="IPR005467">
    <property type="entry name" value="His_kinase_dom"/>
</dbReference>
<dbReference type="Pfam" id="PF02518">
    <property type="entry name" value="HATPase_c"/>
    <property type="match status" value="1"/>
</dbReference>
<dbReference type="RefSeq" id="WP_346821568.1">
    <property type="nucleotide sequence ID" value="NZ_JBDKWZ010000006.1"/>
</dbReference>
<dbReference type="InterPro" id="IPR011990">
    <property type="entry name" value="TPR-like_helical_dom_sf"/>
</dbReference>
<dbReference type="Gene3D" id="1.25.40.10">
    <property type="entry name" value="Tetratricopeptide repeat domain"/>
    <property type="match status" value="2"/>
</dbReference>
<dbReference type="EMBL" id="JBDKWZ010000006">
    <property type="protein sequence ID" value="MEN7548791.1"/>
    <property type="molecule type" value="Genomic_DNA"/>
</dbReference>
<dbReference type="PANTHER" id="PTHR43711">
    <property type="entry name" value="TWO-COMPONENT HISTIDINE KINASE"/>
    <property type="match status" value="1"/>
</dbReference>
<evidence type="ECO:0000256" key="5">
    <source>
        <dbReference type="ARBA" id="ARBA00022777"/>
    </source>
</evidence>
<protein>
    <recommendedName>
        <fullName evidence="2">histidine kinase</fullName>
        <ecNumber evidence="2">2.7.13.3</ecNumber>
    </recommendedName>
</protein>
<accession>A0AAW9S6Z8</accession>
<dbReference type="SUPFAM" id="SSF47384">
    <property type="entry name" value="Homodimeric domain of signal transducing histidine kinase"/>
    <property type="match status" value="1"/>
</dbReference>
<keyword evidence="8" id="KW-1133">Transmembrane helix</keyword>
<feature type="transmembrane region" description="Helical" evidence="8">
    <location>
        <begin position="398"/>
        <end position="417"/>
    </location>
</feature>
<dbReference type="PROSITE" id="PS50109">
    <property type="entry name" value="HIS_KIN"/>
    <property type="match status" value="1"/>
</dbReference>
<evidence type="ECO:0000313" key="11">
    <source>
        <dbReference type="Proteomes" id="UP001403385"/>
    </source>
</evidence>
<dbReference type="Gene3D" id="1.10.287.130">
    <property type="match status" value="1"/>
</dbReference>
<dbReference type="InterPro" id="IPR019734">
    <property type="entry name" value="TPR_rpt"/>
</dbReference>
<feature type="repeat" description="TPR" evidence="7">
    <location>
        <begin position="200"/>
        <end position="233"/>
    </location>
</feature>
<evidence type="ECO:0000256" key="6">
    <source>
        <dbReference type="ARBA" id="ARBA00023012"/>
    </source>
</evidence>
<dbReference type="InterPro" id="IPR003594">
    <property type="entry name" value="HATPase_dom"/>
</dbReference>
<comment type="caution">
    <text evidence="10">The sequence shown here is derived from an EMBL/GenBank/DDBJ whole genome shotgun (WGS) entry which is preliminary data.</text>
</comment>
<evidence type="ECO:0000256" key="4">
    <source>
        <dbReference type="ARBA" id="ARBA00022679"/>
    </source>
</evidence>
<dbReference type="Pfam" id="PF13176">
    <property type="entry name" value="TPR_7"/>
    <property type="match status" value="1"/>
</dbReference>
<keyword evidence="3" id="KW-0597">Phosphoprotein</keyword>
<dbReference type="InterPro" id="IPR050736">
    <property type="entry name" value="Sensor_HK_Regulatory"/>
</dbReference>
<proteinExistence type="predicted"/>
<sequence>MKKHLLFLIGFLYFTTSGLGQNQATIDSLKTILPSVSGEKKVMVLRDLCFYNGSVNFAEAVIFGEQAVSYAMEIGNQSQLGSSYQDLGSVYAHLGRHETALGFYEKARAIFSATKDRESEASILHNLGFVYSAKADYPTALNYLFKALALKDSLGGTKSTSTLNTIGEVYRHQKKYDKALEYYFQSLEKSQEIQNKSYISDALSNIEIIYRKKGDFEKALDYRMQVIAIDKETGDDYGLSISYNNLGELYDEQGDLPLAILYLEKSLEIKEQFNNQKGVAHTTERLAKVYLKLKDFKQAAGLAQISLNLAKEAGDQNMESNIYRTLSNIYQTFGQYEQALLYHKQYTSLKDSVFTKTKEVIISDIETKYQTAKKEAENTLLKLRTEQQTATIAQKNKLVTFFIIGSLLLIILSGLLFQAYRQKQKTNQLLVAQKEELAQLNATKNRFFSIIAHDLRGPVTALQGISGLLNYNIKKGNIANLHKIALQIEDSAQKVNTLLDNLLKWALSQEGAMPYQPQRLALKSLVDESLQYFKDMAAAKDIHLEATISKEVHVHADKETLSTIFRNLINNSIKFTPSGGTVRLFAEKKPEGVRIDVVDNGMGIEEEKLKRLFTFDGAKSTLGTSAEKGTGLGLILVHDFVRMNRGTIEIKSKPNQGSVFSITLPTKYAKAS</sequence>
<keyword evidence="7" id="KW-0802">TPR repeat</keyword>
<evidence type="ECO:0000256" key="3">
    <source>
        <dbReference type="ARBA" id="ARBA00022553"/>
    </source>
</evidence>
<dbReference type="InterPro" id="IPR036097">
    <property type="entry name" value="HisK_dim/P_sf"/>
</dbReference>
<evidence type="ECO:0000256" key="7">
    <source>
        <dbReference type="PROSITE-ProRule" id="PRU00339"/>
    </source>
</evidence>
<evidence type="ECO:0000256" key="8">
    <source>
        <dbReference type="SAM" id="Phobius"/>
    </source>
</evidence>
<reference evidence="10 11" key="1">
    <citation type="submission" date="2024-04" db="EMBL/GenBank/DDBJ databases">
        <title>Novel genus in family Flammeovirgaceae.</title>
        <authorList>
            <person name="Nguyen T.H."/>
            <person name="Vuong T.Q."/>
            <person name="Le H."/>
            <person name="Kim S.-G."/>
        </authorList>
    </citation>
    <scope>NUCLEOTIDE SEQUENCE [LARGE SCALE GENOMIC DNA]</scope>
    <source>
        <strain evidence="10 11">JCM 23209</strain>
    </source>
</reference>
<keyword evidence="5 10" id="KW-0418">Kinase</keyword>
<dbReference type="Pfam" id="PF13424">
    <property type="entry name" value="TPR_12"/>
    <property type="match status" value="3"/>
</dbReference>
<dbReference type="EC" id="2.7.13.3" evidence="2"/>
<dbReference type="SMART" id="SM00387">
    <property type="entry name" value="HATPase_c"/>
    <property type="match status" value="1"/>
</dbReference>
<feature type="repeat" description="TPR" evidence="7">
    <location>
        <begin position="240"/>
        <end position="273"/>
    </location>
</feature>
<dbReference type="SUPFAM" id="SSF48452">
    <property type="entry name" value="TPR-like"/>
    <property type="match status" value="2"/>
</dbReference>
<dbReference type="PANTHER" id="PTHR43711:SF1">
    <property type="entry name" value="HISTIDINE KINASE 1"/>
    <property type="match status" value="1"/>
</dbReference>
<dbReference type="SMART" id="SM00388">
    <property type="entry name" value="HisKA"/>
    <property type="match status" value="1"/>
</dbReference>
<evidence type="ECO:0000259" key="9">
    <source>
        <dbReference type="PROSITE" id="PS50109"/>
    </source>
</evidence>
<dbReference type="CDD" id="cd00075">
    <property type="entry name" value="HATPase"/>
    <property type="match status" value="1"/>
</dbReference>
<dbReference type="GO" id="GO:0000155">
    <property type="term" value="F:phosphorelay sensor kinase activity"/>
    <property type="evidence" value="ECO:0007669"/>
    <property type="project" value="InterPro"/>
</dbReference>
<dbReference type="InterPro" id="IPR036890">
    <property type="entry name" value="HATPase_C_sf"/>
</dbReference>
<dbReference type="InterPro" id="IPR004358">
    <property type="entry name" value="Sig_transdc_His_kin-like_C"/>
</dbReference>
<evidence type="ECO:0000313" key="10">
    <source>
        <dbReference type="EMBL" id="MEN7548791.1"/>
    </source>
</evidence>
<feature type="repeat" description="TPR" evidence="7">
    <location>
        <begin position="121"/>
        <end position="154"/>
    </location>
</feature>
<dbReference type="CDD" id="cd00082">
    <property type="entry name" value="HisKA"/>
    <property type="match status" value="1"/>
</dbReference>
<dbReference type="Gene3D" id="3.30.565.10">
    <property type="entry name" value="Histidine kinase-like ATPase, C-terminal domain"/>
    <property type="match status" value="1"/>
</dbReference>
<organism evidence="10 11">
    <name type="scientific">Rapidithrix thailandica</name>
    <dbReference type="NCBI Taxonomy" id="413964"/>
    <lineage>
        <taxon>Bacteria</taxon>
        <taxon>Pseudomonadati</taxon>
        <taxon>Bacteroidota</taxon>
        <taxon>Cytophagia</taxon>
        <taxon>Cytophagales</taxon>
        <taxon>Flammeovirgaceae</taxon>
        <taxon>Rapidithrix</taxon>
    </lineage>
</organism>
<dbReference type="InterPro" id="IPR003661">
    <property type="entry name" value="HisK_dim/P_dom"/>
</dbReference>
<dbReference type="SMART" id="SM00028">
    <property type="entry name" value="TPR"/>
    <property type="match status" value="7"/>
</dbReference>
<keyword evidence="4" id="KW-0808">Transferase</keyword>
<dbReference type="SUPFAM" id="SSF55874">
    <property type="entry name" value="ATPase domain of HSP90 chaperone/DNA topoisomerase II/histidine kinase"/>
    <property type="match status" value="1"/>
</dbReference>
<dbReference type="AlphaFoldDB" id="A0AAW9S6Z8"/>
<evidence type="ECO:0000256" key="2">
    <source>
        <dbReference type="ARBA" id="ARBA00012438"/>
    </source>
</evidence>